<name>A0ABT0Q4G4_9RHOB</name>
<keyword evidence="7" id="KW-0690">Ribosome biogenesis</keyword>
<dbReference type="EC" id="3.1.-.-" evidence="7"/>
<evidence type="ECO:0000256" key="2">
    <source>
        <dbReference type="ARBA" id="ARBA00022722"/>
    </source>
</evidence>
<keyword evidence="3 7" id="KW-0479">Metal-binding</keyword>
<sequence length="177" mass="18916">MDLDLTLEDTRWGDLSPLAEQAVAAVLTHLGIASDICEVSLLACDDARIGELNAAFRGKATPTNVLSWPSVELASDRDGGTPARPEPDFTGEIALGDIAISYDTCAREAEAVGKALQDHVTHLVVHGMLHLLGYDHVRDGDATLMEGLEVEILGKLGLDNPYNEFAGPDGPRDLEQD</sequence>
<evidence type="ECO:0000256" key="7">
    <source>
        <dbReference type="HAMAP-Rule" id="MF_00009"/>
    </source>
</evidence>
<comment type="function">
    <text evidence="7">Single strand-specific metallo-endoribonuclease involved in late-stage 70S ribosome quality control and in maturation of the 3' terminus of the 16S rRNA.</text>
</comment>
<comment type="similarity">
    <text evidence="1 7">Belongs to the endoribonuclease YbeY family.</text>
</comment>
<feature type="binding site" evidence="7">
    <location>
        <position position="126"/>
    </location>
    <ligand>
        <name>Zn(2+)</name>
        <dbReference type="ChEBI" id="CHEBI:29105"/>
        <note>catalytic</note>
    </ligand>
</feature>
<protein>
    <recommendedName>
        <fullName evidence="7">Endoribonuclease YbeY</fullName>
        <ecNumber evidence="7">3.1.-.-</ecNumber>
    </recommendedName>
</protein>
<dbReference type="PANTHER" id="PTHR46986:SF1">
    <property type="entry name" value="ENDORIBONUCLEASE YBEY, CHLOROPLASTIC"/>
    <property type="match status" value="1"/>
</dbReference>
<dbReference type="InterPro" id="IPR002036">
    <property type="entry name" value="YbeY"/>
</dbReference>
<keyword evidence="2 7" id="KW-0540">Nuclease</keyword>
<evidence type="ECO:0000313" key="9">
    <source>
        <dbReference type="Proteomes" id="UP001203880"/>
    </source>
</evidence>
<dbReference type="RefSeq" id="WP_249709650.1">
    <property type="nucleotide sequence ID" value="NZ_JAMFMB010000010.1"/>
</dbReference>
<feature type="binding site" evidence="7">
    <location>
        <position position="130"/>
    </location>
    <ligand>
        <name>Zn(2+)</name>
        <dbReference type="ChEBI" id="CHEBI:29105"/>
        <note>catalytic</note>
    </ligand>
</feature>
<dbReference type="HAMAP" id="MF_00009">
    <property type="entry name" value="Endoribonucl_YbeY"/>
    <property type="match status" value="1"/>
</dbReference>
<gene>
    <name evidence="7 8" type="primary">ybeY</name>
    <name evidence="8" type="ORF">M3P21_09715</name>
</gene>
<evidence type="ECO:0000256" key="6">
    <source>
        <dbReference type="ARBA" id="ARBA00022833"/>
    </source>
</evidence>
<keyword evidence="7" id="KW-0963">Cytoplasm</keyword>
<evidence type="ECO:0000256" key="3">
    <source>
        <dbReference type="ARBA" id="ARBA00022723"/>
    </source>
</evidence>
<accession>A0ABT0Q4G4</accession>
<dbReference type="PANTHER" id="PTHR46986">
    <property type="entry name" value="ENDORIBONUCLEASE YBEY, CHLOROPLASTIC"/>
    <property type="match status" value="1"/>
</dbReference>
<reference evidence="8" key="1">
    <citation type="submission" date="2022-05" db="EMBL/GenBank/DDBJ databases">
        <authorList>
            <person name="Park J.-S."/>
        </authorList>
    </citation>
    <scope>NUCLEOTIDE SEQUENCE</scope>
    <source>
        <strain evidence="8">2012CJ41-6</strain>
    </source>
</reference>
<dbReference type="InterPro" id="IPR020549">
    <property type="entry name" value="YbeY_CS"/>
</dbReference>
<dbReference type="PROSITE" id="PS01306">
    <property type="entry name" value="UPF0054"/>
    <property type="match status" value="1"/>
</dbReference>
<dbReference type="EMBL" id="JAMFMB010000010">
    <property type="protein sequence ID" value="MCL6283804.1"/>
    <property type="molecule type" value="Genomic_DNA"/>
</dbReference>
<dbReference type="Gene3D" id="3.40.390.30">
    <property type="entry name" value="Metalloproteases ('zincins'), catalytic domain"/>
    <property type="match status" value="1"/>
</dbReference>
<dbReference type="Proteomes" id="UP001203880">
    <property type="component" value="Unassembled WGS sequence"/>
</dbReference>
<dbReference type="NCBIfam" id="TIGR00043">
    <property type="entry name" value="rRNA maturation RNase YbeY"/>
    <property type="match status" value="1"/>
</dbReference>
<dbReference type="InterPro" id="IPR023091">
    <property type="entry name" value="MetalPrtase_cat_dom_sf_prd"/>
</dbReference>
<comment type="caution">
    <text evidence="8">The sequence shown here is derived from an EMBL/GenBank/DDBJ whole genome shotgun (WGS) entry which is preliminary data.</text>
</comment>
<organism evidence="8 9">
    <name type="scientific">Ruegeria spongiae</name>
    <dbReference type="NCBI Taxonomy" id="2942209"/>
    <lineage>
        <taxon>Bacteria</taxon>
        <taxon>Pseudomonadati</taxon>
        <taxon>Pseudomonadota</taxon>
        <taxon>Alphaproteobacteria</taxon>
        <taxon>Rhodobacterales</taxon>
        <taxon>Roseobacteraceae</taxon>
        <taxon>Ruegeria</taxon>
    </lineage>
</organism>
<keyword evidence="7" id="KW-0698">rRNA processing</keyword>
<keyword evidence="6 7" id="KW-0862">Zinc</keyword>
<evidence type="ECO:0000256" key="1">
    <source>
        <dbReference type="ARBA" id="ARBA00010875"/>
    </source>
</evidence>
<keyword evidence="5 7" id="KW-0378">Hydrolase</keyword>
<evidence type="ECO:0000256" key="5">
    <source>
        <dbReference type="ARBA" id="ARBA00022801"/>
    </source>
</evidence>
<feature type="binding site" evidence="7">
    <location>
        <position position="136"/>
    </location>
    <ligand>
        <name>Zn(2+)</name>
        <dbReference type="ChEBI" id="CHEBI:29105"/>
        <note>catalytic</note>
    </ligand>
</feature>
<comment type="cofactor">
    <cofactor evidence="7">
        <name>Zn(2+)</name>
        <dbReference type="ChEBI" id="CHEBI:29105"/>
    </cofactor>
    <text evidence="7">Binds 1 zinc ion.</text>
</comment>
<evidence type="ECO:0000313" key="8">
    <source>
        <dbReference type="EMBL" id="MCL6283804.1"/>
    </source>
</evidence>
<comment type="subcellular location">
    <subcellularLocation>
        <location evidence="7">Cytoplasm</location>
    </subcellularLocation>
</comment>
<keyword evidence="4 7" id="KW-0255">Endonuclease</keyword>
<proteinExistence type="inferred from homology"/>
<keyword evidence="9" id="KW-1185">Reference proteome</keyword>
<evidence type="ECO:0000256" key="4">
    <source>
        <dbReference type="ARBA" id="ARBA00022759"/>
    </source>
</evidence>
<dbReference type="Pfam" id="PF02130">
    <property type="entry name" value="YbeY"/>
    <property type="match status" value="1"/>
</dbReference>
<dbReference type="SUPFAM" id="SSF55486">
    <property type="entry name" value="Metalloproteases ('zincins'), catalytic domain"/>
    <property type="match status" value="1"/>
</dbReference>